<comment type="caution">
    <text evidence="2">The sequence shown here is derived from an EMBL/GenBank/DDBJ whole genome shotgun (WGS) entry which is preliminary data.</text>
</comment>
<proteinExistence type="predicted"/>
<accession>A0A9W8AM95</accession>
<dbReference type="GO" id="GO:0046982">
    <property type="term" value="F:protein heterodimerization activity"/>
    <property type="evidence" value="ECO:0007669"/>
    <property type="project" value="InterPro"/>
</dbReference>
<dbReference type="EMBL" id="JANBPY010004201">
    <property type="protein sequence ID" value="KAJ1948828.1"/>
    <property type="molecule type" value="Genomic_DNA"/>
</dbReference>
<reference evidence="2" key="1">
    <citation type="submission" date="2022-07" db="EMBL/GenBank/DDBJ databases">
        <title>Phylogenomic reconstructions and comparative analyses of Kickxellomycotina fungi.</title>
        <authorList>
            <person name="Reynolds N.K."/>
            <person name="Stajich J.E."/>
            <person name="Barry K."/>
            <person name="Grigoriev I.V."/>
            <person name="Crous P."/>
            <person name="Smith M.E."/>
        </authorList>
    </citation>
    <scope>NUCLEOTIDE SEQUENCE</scope>
    <source>
        <strain evidence="2">RSA 1196</strain>
    </source>
</reference>
<dbReference type="GO" id="GO:0042393">
    <property type="term" value="F:histone binding"/>
    <property type="evidence" value="ECO:0007669"/>
    <property type="project" value="InterPro"/>
</dbReference>
<name>A0A9W8AM95_9FUNG</name>
<evidence type="ECO:0000313" key="2">
    <source>
        <dbReference type="EMBL" id="KAJ1948828.1"/>
    </source>
</evidence>
<dbReference type="PANTHER" id="PTHR15992:SF5">
    <property type="entry name" value="HOLLIDAY JUNCTION RECOGNITION PROTEIN"/>
    <property type="match status" value="1"/>
</dbReference>
<feature type="region of interest" description="Disordered" evidence="1">
    <location>
        <begin position="107"/>
        <end position="138"/>
    </location>
</feature>
<evidence type="ECO:0000313" key="3">
    <source>
        <dbReference type="Proteomes" id="UP001150925"/>
    </source>
</evidence>
<dbReference type="GO" id="GO:0005634">
    <property type="term" value="C:nucleus"/>
    <property type="evidence" value="ECO:0007669"/>
    <property type="project" value="InterPro"/>
</dbReference>
<feature type="non-terminal residue" evidence="2">
    <location>
        <position position="314"/>
    </location>
</feature>
<protein>
    <submittedName>
        <fullName evidence="2">Uncharacterized protein</fullName>
    </submittedName>
</protein>
<sequence>MADLAQARAEAQRRLQTKFEDIFQRYGQEFDDQCDEIDLSTGELVVDRGFLQNMDIVTFGRTVNPAAVQASPCVGKKRRLSLVSNESDDELPLIASPSQARRRLFYTPQKKIGQSNTTSDTPDRQVSAPVSRSVPVTPEHNTGLYMLIPDIHHHTSIIKTPDGSTPHGEARSHVTYTDSDATDSDTDVALTAAFTEIIASTKQKWYLSTSKVPVSGPASPSTPPPEANQISLPSSFSPSPCLVPLKSTTDISQTELPFTPITQTRFFTAASAPRPSTQPSAFLATPARPSKTAKVNPMEDHQPNIPGVTQTPSR</sequence>
<evidence type="ECO:0000256" key="1">
    <source>
        <dbReference type="SAM" id="MobiDB-lite"/>
    </source>
</evidence>
<gene>
    <name evidence="2" type="ORF">IWQ62_006837</name>
</gene>
<dbReference type="AlphaFoldDB" id="A0A9W8AM95"/>
<dbReference type="InterPro" id="IPR009072">
    <property type="entry name" value="Histone-fold"/>
</dbReference>
<dbReference type="Gene3D" id="1.10.20.10">
    <property type="entry name" value="Histone, subunit A"/>
    <property type="match status" value="1"/>
</dbReference>
<organism evidence="2 3">
    <name type="scientific">Dispira parvispora</name>
    <dbReference type="NCBI Taxonomy" id="1520584"/>
    <lineage>
        <taxon>Eukaryota</taxon>
        <taxon>Fungi</taxon>
        <taxon>Fungi incertae sedis</taxon>
        <taxon>Zoopagomycota</taxon>
        <taxon>Kickxellomycotina</taxon>
        <taxon>Dimargaritomycetes</taxon>
        <taxon>Dimargaritales</taxon>
        <taxon>Dimargaritaceae</taxon>
        <taxon>Dispira</taxon>
    </lineage>
</organism>
<feature type="region of interest" description="Disordered" evidence="1">
    <location>
        <begin position="159"/>
        <end position="183"/>
    </location>
</feature>
<dbReference type="OrthoDB" id="2420608at2759"/>
<dbReference type="InterPro" id="IPR018465">
    <property type="entry name" value="Scm3/HJURP"/>
</dbReference>
<feature type="region of interest" description="Disordered" evidence="1">
    <location>
        <begin position="211"/>
        <end position="235"/>
    </location>
</feature>
<feature type="region of interest" description="Disordered" evidence="1">
    <location>
        <begin position="270"/>
        <end position="314"/>
    </location>
</feature>
<dbReference type="Pfam" id="PF10384">
    <property type="entry name" value="Scm3"/>
    <property type="match status" value="1"/>
</dbReference>
<dbReference type="PANTHER" id="PTHR15992">
    <property type="entry name" value="HOLLIDAY JUNCTION RECOGNITION PROTEIN"/>
    <property type="match status" value="1"/>
</dbReference>
<dbReference type="Proteomes" id="UP001150925">
    <property type="component" value="Unassembled WGS sequence"/>
</dbReference>
<keyword evidence="3" id="KW-1185">Reference proteome</keyword>